<comment type="caution">
    <text evidence="8">The sequence shown here is derived from an EMBL/GenBank/DDBJ whole genome shotgun (WGS) entry which is preliminary data.</text>
</comment>
<dbReference type="PROSITE" id="PS50850">
    <property type="entry name" value="MFS"/>
    <property type="match status" value="1"/>
</dbReference>
<evidence type="ECO:0000313" key="8">
    <source>
        <dbReference type="EMBL" id="MCJ2183387.1"/>
    </source>
</evidence>
<evidence type="ECO:0000256" key="3">
    <source>
        <dbReference type="ARBA" id="ARBA00022692"/>
    </source>
</evidence>
<accession>A0ABT0BEA8</accession>
<reference evidence="8" key="1">
    <citation type="submission" date="2022-03" db="EMBL/GenBank/DDBJ databases">
        <title>Identification of a novel bacterium isolated from mangrove sediments.</title>
        <authorList>
            <person name="Pan X."/>
        </authorList>
    </citation>
    <scope>NUCLEOTIDE SEQUENCE</scope>
    <source>
        <strain evidence="8">B1949</strain>
    </source>
</reference>
<name>A0ABT0BEA8_9SPHN</name>
<feature type="transmembrane region" description="Helical" evidence="6">
    <location>
        <begin position="250"/>
        <end position="271"/>
    </location>
</feature>
<protein>
    <submittedName>
        <fullName evidence="8">MFS transporter</fullName>
    </submittedName>
</protein>
<evidence type="ECO:0000256" key="1">
    <source>
        <dbReference type="ARBA" id="ARBA00004651"/>
    </source>
</evidence>
<evidence type="ECO:0000256" key="4">
    <source>
        <dbReference type="ARBA" id="ARBA00022989"/>
    </source>
</evidence>
<evidence type="ECO:0000256" key="5">
    <source>
        <dbReference type="ARBA" id="ARBA00023136"/>
    </source>
</evidence>
<feature type="transmembrane region" description="Helical" evidence="6">
    <location>
        <begin position="214"/>
        <end position="235"/>
    </location>
</feature>
<comment type="subcellular location">
    <subcellularLocation>
        <location evidence="1">Cell membrane</location>
        <topology evidence="1">Multi-pass membrane protein</topology>
    </subcellularLocation>
</comment>
<organism evidence="8 9">
    <name type="scientific">Novosphingobium organovorum</name>
    <dbReference type="NCBI Taxonomy" id="2930092"/>
    <lineage>
        <taxon>Bacteria</taxon>
        <taxon>Pseudomonadati</taxon>
        <taxon>Pseudomonadota</taxon>
        <taxon>Alphaproteobacteria</taxon>
        <taxon>Sphingomonadales</taxon>
        <taxon>Sphingomonadaceae</taxon>
        <taxon>Novosphingobium</taxon>
    </lineage>
</organism>
<keyword evidence="5 6" id="KW-0472">Membrane</keyword>
<evidence type="ECO:0000256" key="2">
    <source>
        <dbReference type="ARBA" id="ARBA00022475"/>
    </source>
</evidence>
<dbReference type="PANTHER" id="PTHR43124:SF3">
    <property type="entry name" value="CHLORAMPHENICOL EFFLUX PUMP RV0191"/>
    <property type="match status" value="1"/>
</dbReference>
<dbReference type="PANTHER" id="PTHR43124">
    <property type="entry name" value="PURINE EFFLUX PUMP PBUE"/>
    <property type="match status" value="1"/>
</dbReference>
<feature type="transmembrane region" description="Helical" evidence="6">
    <location>
        <begin position="116"/>
        <end position="133"/>
    </location>
</feature>
<dbReference type="InterPro" id="IPR020846">
    <property type="entry name" value="MFS_dom"/>
</dbReference>
<evidence type="ECO:0000256" key="6">
    <source>
        <dbReference type="SAM" id="Phobius"/>
    </source>
</evidence>
<feature type="transmembrane region" description="Helical" evidence="6">
    <location>
        <begin position="56"/>
        <end position="76"/>
    </location>
</feature>
<feature type="transmembrane region" description="Helical" evidence="6">
    <location>
        <begin position="83"/>
        <end position="104"/>
    </location>
</feature>
<keyword evidence="2" id="KW-1003">Cell membrane</keyword>
<proteinExistence type="predicted"/>
<dbReference type="InterPro" id="IPR050189">
    <property type="entry name" value="MFS_Efflux_Transporters"/>
</dbReference>
<dbReference type="RefSeq" id="WP_244021160.1">
    <property type="nucleotide sequence ID" value="NZ_JALHLF010000044.1"/>
</dbReference>
<dbReference type="SUPFAM" id="SSF103473">
    <property type="entry name" value="MFS general substrate transporter"/>
    <property type="match status" value="1"/>
</dbReference>
<feature type="transmembrane region" description="Helical" evidence="6">
    <location>
        <begin position="173"/>
        <end position="193"/>
    </location>
</feature>
<gene>
    <name evidence="8" type="ORF">MTR62_11900</name>
</gene>
<keyword evidence="4 6" id="KW-1133">Transmembrane helix</keyword>
<feature type="domain" description="Major facilitator superfamily (MFS) profile" evidence="7">
    <location>
        <begin position="17"/>
        <end position="391"/>
    </location>
</feature>
<dbReference type="Gene3D" id="1.20.1250.20">
    <property type="entry name" value="MFS general substrate transporter like domains"/>
    <property type="match status" value="2"/>
</dbReference>
<evidence type="ECO:0000259" key="7">
    <source>
        <dbReference type="PROSITE" id="PS50850"/>
    </source>
</evidence>
<feature type="transmembrane region" description="Helical" evidence="6">
    <location>
        <begin position="145"/>
        <end position="167"/>
    </location>
</feature>
<keyword evidence="9" id="KW-1185">Reference proteome</keyword>
<feature type="transmembrane region" description="Helical" evidence="6">
    <location>
        <begin position="370"/>
        <end position="390"/>
    </location>
</feature>
<dbReference type="InterPro" id="IPR011701">
    <property type="entry name" value="MFS"/>
</dbReference>
<dbReference type="Proteomes" id="UP001162881">
    <property type="component" value="Unassembled WGS sequence"/>
</dbReference>
<sequence length="406" mass="41957">MTIETLPPSRPVHPALVTLALAMGAFAIGTTEFAAMSLVPFFARDLHLTEPEAGHAISAYALGVVVGAPVFAVLGARLSRRTLLVALMGLFALGNGLSATAGSYPVLLAFRFMSGLPHGAFFGVAALVAASLVPADKRAQAVARVFAGLTIATIIGVPAANMLGQLISWRFGFGVVAVLALIAMGLVLLFAPAQSSDPDSSPLRELTAFKRPQVVLTLLTGVIGFGGMFCVYTYLASTILEVTKAPDSSVPMVLAVYGVGMTAGNLFWAWMADRDQDRASIIAFLWVAASLALFPLVVGNIWLLAFDALLIGFGGGLGTILQTRLMDVAGDAQQLAAAAHHSAFNTANALGPWLGGMAITAGWGLSSTGWIGAALSLGGLATYLVTLALYRREQRGSAQGSAPCPA</sequence>
<evidence type="ECO:0000313" key="9">
    <source>
        <dbReference type="Proteomes" id="UP001162881"/>
    </source>
</evidence>
<dbReference type="InterPro" id="IPR036259">
    <property type="entry name" value="MFS_trans_sf"/>
</dbReference>
<dbReference type="Pfam" id="PF07690">
    <property type="entry name" value="MFS_1"/>
    <property type="match status" value="1"/>
</dbReference>
<feature type="transmembrane region" description="Helical" evidence="6">
    <location>
        <begin position="12"/>
        <end position="36"/>
    </location>
</feature>
<feature type="transmembrane region" description="Helical" evidence="6">
    <location>
        <begin position="283"/>
        <end position="305"/>
    </location>
</feature>
<keyword evidence="3 6" id="KW-0812">Transmembrane</keyword>
<dbReference type="EMBL" id="JALHLF010000044">
    <property type="protein sequence ID" value="MCJ2183387.1"/>
    <property type="molecule type" value="Genomic_DNA"/>
</dbReference>
<dbReference type="CDD" id="cd17324">
    <property type="entry name" value="MFS_NepI_like"/>
    <property type="match status" value="1"/>
</dbReference>